<evidence type="ECO:0000256" key="1">
    <source>
        <dbReference type="SAM" id="MobiDB-lite"/>
    </source>
</evidence>
<organism evidence="2 3">
    <name type="scientific">Zizania palustris</name>
    <name type="common">Northern wild rice</name>
    <dbReference type="NCBI Taxonomy" id="103762"/>
    <lineage>
        <taxon>Eukaryota</taxon>
        <taxon>Viridiplantae</taxon>
        <taxon>Streptophyta</taxon>
        <taxon>Embryophyta</taxon>
        <taxon>Tracheophyta</taxon>
        <taxon>Spermatophyta</taxon>
        <taxon>Magnoliopsida</taxon>
        <taxon>Liliopsida</taxon>
        <taxon>Poales</taxon>
        <taxon>Poaceae</taxon>
        <taxon>BOP clade</taxon>
        <taxon>Oryzoideae</taxon>
        <taxon>Oryzeae</taxon>
        <taxon>Zizaniinae</taxon>
        <taxon>Zizania</taxon>
    </lineage>
</organism>
<accession>A0A8J5SBP8</accession>
<comment type="caution">
    <text evidence="2">The sequence shown here is derived from an EMBL/GenBank/DDBJ whole genome shotgun (WGS) entry which is preliminary data.</text>
</comment>
<dbReference type="AlphaFoldDB" id="A0A8J5SBP8"/>
<protein>
    <submittedName>
        <fullName evidence="2">Uncharacterized protein</fullName>
    </submittedName>
</protein>
<reference evidence="2" key="2">
    <citation type="submission" date="2021-02" db="EMBL/GenBank/DDBJ databases">
        <authorList>
            <person name="Kimball J.A."/>
            <person name="Haas M.W."/>
            <person name="Macchietto M."/>
            <person name="Kono T."/>
            <person name="Duquette J."/>
            <person name="Shao M."/>
        </authorList>
    </citation>
    <scope>NUCLEOTIDE SEQUENCE</scope>
    <source>
        <tissue evidence="2">Fresh leaf tissue</tissue>
    </source>
</reference>
<evidence type="ECO:0000313" key="3">
    <source>
        <dbReference type="Proteomes" id="UP000729402"/>
    </source>
</evidence>
<feature type="compositionally biased region" description="Acidic residues" evidence="1">
    <location>
        <begin position="217"/>
        <end position="232"/>
    </location>
</feature>
<sequence length="258" mass="27366">MAKTSFKVPGAASTLARQQAAAAAAAATSVTVTPTTTVAAMAVPGRNPQREDPHDLFPASTKLFSSYDLEEIVRASEKILGVPTPVEKEWRIKLDLRKGRQRLELQPPSRLQSKKVAQKPKAAVPPSPVASVSESSEDEGRMLVDLIDKDAAQIDANIENAASVLELPSSFGQVETPAAQENLPQDGAPVNEGGAEVAARSTLIPNEATTVAPEEAPTVEDLTENSDSDEDFGVAFNPPSSPMLTRRQDFGDTAKDIL</sequence>
<name>A0A8J5SBP8_ZIZPA</name>
<feature type="compositionally biased region" description="Basic and acidic residues" evidence="1">
    <location>
        <begin position="246"/>
        <end position="258"/>
    </location>
</feature>
<dbReference type="Proteomes" id="UP000729402">
    <property type="component" value="Unassembled WGS sequence"/>
</dbReference>
<keyword evidence="3" id="KW-1185">Reference proteome</keyword>
<proteinExistence type="predicted"/>
<reference evidence="2" key="1">
    <citation type="journal article" date="2021" name="bioRxiv">
        <title>Whole Genome Assembly and Annotation of Northern Wild Rice, Zizania palustris L., Supports a Whole Genome Duplication in the Zizania Genus.</title>
        <authorList>
            <person name="Haas M."/>
            <person name="Kono T."/>
            <person name="Macchietto M."/>
            <person name="Millas R."/>
            <person name="McGilp L."/>
            <person name="Shao M."/>
            <person name="Duquette J."/>
            <person name="Hirsch C.N."/>
            <person name="Kimball J."/>
        </authorList>
    </citation>
    <scope>NUCLEOTIDE SEQUENCE</scope>
    <source>
        <tissue evidence="2">Fresh leaf tissue</tissue>
    </source>
</reference>
<feature type="region of interest" description="Disordered" evidence="1">
    <location>
        <begin position="213"/>
        <end position="258"/>
    </location>
</feature>
<gene>
    <name evidence="2" type="ORF">GUJ93_ZPchr0001g30254</name>
</gene>
<feature type="region of interest" description="Disordered" evidence="1">
    <location>
        <begin position="103"/>
        <end position="138"/>
    </location>
</feature>
<dbReference type="EMBL" id="JAAALK010000288">
    <property type="protein sequence ID" value="KAG8052794.1"/>
    <property type="molecule type" value="Genomic_DNA"/>
</dbReference>
<evidence type="ECO:0000313" key="2">
    <source>
        <dbReference type="EMBL" id="KAG8052794.1"/>
    </source>
</evidence>